<dbReference type="InterPro" id="IPR036291">
    <property type="entry name" value="NAD(P)-bd_dom_sf"/>
</dbReference>
<dbReference type="EMBL" id="JABXBU010002230">
    <property type="protein sequence ID" value="KAF8766534.1"/>
    <property type="molecule type" value="Genomic_DNA"/>
</dbReference>
<dbReference type="Pfam" id="PF00106">
    <property type="entry name" value="adh_short"/>
    <property type="match status" value="2"/>
</dbReference>
<name>A0A8T0E4U4_ARGBR</name>
<dbReference type="PANTHER" id="PTHR43313">
    <property type="entry name" value="SHORT-CHAIN DEHYDROGENASE/REDUCTASE FAMILY 9C"/>
    <property type="match status" value="1"/>
</dbReference>
<keyword evidence="5" id="KW-1185">Reference proteome</keyword>
<reference evidence="4" key="2">
    <citation type="submission" date="2020-06" db="EMBL/GenBank/DDBJ databases">
        <authorList>
            <person name="Sheffer M."/>
        </authorList>
    </citation>
    <scope>NUCLEOTIDE SEQUENCE</scope>
</reference>
<evidence type="ECO:0000313" key="5">
    <source>
        <dbReference type="Proteomes" id="UP000807504"/>
    </source>
</evidence>
<dbReference type="InterPro" id="IPR002347">
    <property type="entry name" value="SDR_fam"/>
</dbReference>
<dbReference type="PROSITE" id="PS00061">
    <property type="entry name" value="ADH_SHORT"/>
    <property type="match status" value="2"/>
</dbReference>
<comment type="similarity">
    <text evidence="2">Belongs to the short-chain dehydrogenases/reductases (SDR) family.</text>
</comment>
<sequence>MEMSTLDDFKDVFDVNLMGVVRVTKAFLPLLKKSKGRIVNVTSLGGKIPFPFLAAYSSSKYAAVGLTDCLRHEVGMQGITVVSIEPEFFYTPMLYVSALGQLNSMGSQGSSFEDDHDDFKKSFKDLSNVATSFACLDTSIVVDDLEAAVLLVIEEYARRLIYFSVVAFFFSAAILISIIVDLIKKLFLKNKVLPHGRAVFVTGCDSGFGNAFAKRLDSKGFHVFATCLFPTGPGAKELKASCSNRLHVLYMDVTKDESVEKALEYVKAYLGSSVLWAIVNNAGILKAFSVELSSIEDFKDCLDVNLLGYMRVIKAFLPLLKQTKGRIVNVTSGAGEIALPYFTPYTTSKFASIGFTDCLRLELFASGISVVSIEPELFATGLLSEENLRKNLDAKMKRLGATFKEHYDDDFAASFRDLERAFLSFACPKISYVIDDLESAMAPRVLLIESARSCDIINLKKRAVGISSRAEQRRRGVT</sequence>
<dbReference type="AlphaFoldDB" id="A0A8T0E4U4"/>
<keyword evidence="1" id="KW-0560">Oxidoreductase</keyword>
<protein>
    <submittedName>
        <fullName evidence="4">Corticosteroid 11-beta-dehydrogenase isozyme 2 like protein</fullName>
    </submittedName>
</protein>
<comment type="caution">
    <text evidence="4">The sequence shown here is derived from an EMBL/GenBank/DDBJ whole genome shotgun (WGS) entry which is preliminary data.</text>
</comment>
<evidence type="ECO:0000256" key="3">
    <source>
        <dbReference type="SAM" id="Phobius"/>
    </source>
</evidence>
<proteinExistence type="inferred from homology"/>
<organism evidence="4 5">
    <name type="scientific">Argiope bruennichi</name>
    <name type="common">Wasp spider</name>
    <name type="synonym">Aranea bruennichi</name>
    <dbReference type="NCBI Taxonomy" id="94029"/>
    <lineage>
        <taxon>Eukaryota</taxon>
        <taxon>Metazoa</taxon>
        <taxon>Ecdysozoa</taxon>
        <taxon>Arthropoda</taxon>
        <taxon>Chelicerata</taxon>
        <taxon>Arachnida</taxon>
        <taxon>Araneae</taxon>
        <taxon>Araneomorphae</taxon>
        <taxon>Entelegynae</taxon>
        <taxon>Araneoidea</taxon>
        <taxon>Araneidae</taxon>
        <taxon>Argiope</taxon>
    </lineage>
</organism>
<dbReference type="SUPFAM" id="SSF51735">
    <property type="entry name" value="NAD(P)-binding Rossmann-fold domains"/>
    <property type="match status" value="2"/>
</dbReference>
<dbReference type="GO" id="GO:0008202">
    <property type="term" value="P:steroid metabolic process"/>
    <property type="evidence" value="ECO:0007669"/>
    <property type="project" value="TreeGrafter"/>
</dbReference>
<evidence type="ECO:0000313" key="4">
    <source>
        <dbReference type="EMBL" id="KAF8766534.1"/>
    </source>
</evidence>
<evidence type="ECO:0000256" key="2">
    <source>
        <dbReference type="RuleBase" id="RU000363"/>
    </source>
</evidence>
<dbReference type="InterPro" id="IPR020904">
    <property type="entry name" value="Sc_DH/Rdtase_CS"/>
</dbReference>
<dbReference type="GO" id="GO:0016491">
    <property type="term" value="F:oxidoreductase activity"/>
    <property type="evidence" value="ECO:0007669"/>
    <property type="project" value="UniProtKB-KW"/>
</dbReference>
<keyword evidence="3" id="KW-0812">Transmembrane</keyword>
<keyword evidence="3" id="KW-0472">Membrane</keyword>
<dbReference type="PANTHER" id="PTHR43313:SF36">
    <property type="entry name" value="D-BETA-HYDROXYBUTYRATE DEHYDROGENASE, MITOCHONDRIAL"/>
    <property type="match status" value="1"/>
</dbReference>
<feature type="transmembrane region" description="Helical" evidence="3">
    <location>
        <begin position="160"/>
        <end position="183"/>
    </location>
</feature>
<keyword evidence="3" id="KW-1133">Transmembrane helix</keyword>
<reference evidence="4" key="1">
    <citation type="journal article" date="2020" name="bioRxiv">
        <title>Chromosome-level reference genome of the European wasp spider Argiope bruennichi: a resource for studies on range expansion and evolutionary adaptation.</title>
        <authorList>
            <person name="Sheffer M.M."/>
            <person name="Hoppe A."/>
            <person name="Krehenwinkel H."/>
            <person name="Uhl G."/>
            <person name="Kuss A.W."/>
            <person name="Jensen L."/>
            <person name="Jensen C."/>
            <person name="Gillespie R.G."/>
            <person name="Hoff K.J."/>
            <person name="Prost S."/>
        </authorList>
    </citation>
    <scope>NUCLEOTIDE SEQUENCE</scope>
</reference>
<dbReference type="Proteomes" id="UP000807504">
    <property type="component" value="Unassembled WGS sequence"/>
</dbReference>
<dbReference type="PRINTS" id="PR00080">
    <property type="entry name" value="SDRFAMILY"/>
</dbReference>
<dbReference type="Gene3D" id="3.40.50.720">
    <property type="entry name" value="NAD(P)-binding Rossmann-like Domain"/>
    <property type="match status" value="2"/>
</dbReference>
<dbReference type="PRINTS" id="PR00081">
    <property type="entry name" value="GDHRDH"/>
</dbReference>
<accession>A0A8T0E4U4</accession>
<evidence type="ECO:0000256" key="1">
    <source>
        <dbReference type="ARBA" id="ARBA00023002"/>
    </source>
</evidence>
<gene>
    <name evidence="4" type="ORF">HNY73_019587</name>
</gene>